<gene>
    <name evidence="3" type="primary">LOC26534072</name>
</gene>
<dbReference type="SUPFAM" id="SSF52047">
    <property type="entry name" value="RNI-like"/>
    <property type="match status" value="1"/>
</dbReference>
<dbReference type="PROSITE" id="PS50181">
    <property type="entry name" value="FBOX"/>
    <property type="match status" value="1"/>
</dbReference>
<dbReference type="ExpressionAtlas" id="A0A6I8VLC7">
    <property type="expression patterns" value="baseline"/>
</dbReference>
<dbReference type="InParanoid" id="A0A6I8VLC7"/>
<evidence type="ECO:0000313" key="3">
    <source>
        <dbReference type="RefSeq" id="XP_015043369.2"/>
    </source>
</evidence>
<name>A0A6I8VLC7_DROPS</name>
<proteinExistence type="predicted"/>
<dbReference type="AlphaFoldDB" id="A0A6I8VLC7"/>
<dbReference type="InterPro" id="IPR032675">
    <property type="entry name" value="LRR_dom_sf"/>
</dbReference>
<dbReference type="InterPro" id="IPR001810">
    <property type="entry name" value="F-box_dom"/>
</dbReference>
<keyword evidence="2" id="KW-1185">Reference proteome</keyword>
<accession>A0A6I8VLC7</accession>
<dbReference type="Proteomes" id="UP000001819">
    <property type="component" value="Chromosome X"/>
</dbReference>
<evidence type="ECO:0000259" key="1">
    <source>
        <dbReference type="PROSITE" id="PS50181"/>
    </source>
</evidence>
<reference evidence="3" key="1">
    <citation type="submission" date="2025-08" db="UniProtKB">
        <authorList>
            <consortium name="RefSeq"/>
        </authorList>
    </citation>
    <scope>IDENTIFICATION</scope>
    <source>
        <strain evidence="3">MV-25-SWS-2005</strain>
        <tissue evidence="3">Whole body</tissue>
    </source>
</reference>
<feature type="domain" description="F-box" evidence="1">
    <location>
        <begin position="1"/>
        <end position="32"/>
    </location>
</feature>
<evidence type="ECO:0000313" key="2">
    <source>
        <dbReference type="Proteomes" id="UP000001819"/>
    </source>
</evidence>
<sequence length="363" mass="40886">MLLNLPLEIVDKLFGYLDEKDQLNFADADQKLGSAFLFHACGRYAELDCSKFTDDELKVILATCGNSVVKINIDLLVGRSVIELVPKYCSQLACAQLCVSNGNITAIKSILSMKDLEFIQIWSPHYVESDILLDINTGCKRLEICYISNSGVNHLPRLEHLEYLKIYSNSRASVNHILEGCVHLKKLKTLCVLTAEDNTTGSVDHYHDLVYSQVESLTLMFRALCSVLPSCPKLRSLTLFCHEYRNVSIGQIIAKYALTLERLTVQLEEKPTNGFTAEVFLEVLGECKNLQSISTGTIKVITDVFNGHLDDFINILMTNGFNEQRRFLVTTGSSIAHEQMLKLETDYISSEIWNLLSFQLILQ</sequence>
<protein>
    <recommendedName>
        <fullName evidence="1">F-box domain-containing protein</fullName>
    </recommendedName>
</protein>
<organism evidence="2 3">
    <name type="scientific">Drosophila pseudoobscura pseudoobscura</name>
    <name type="common">Fruit fly</name>
    <dbReference type="NCBI Taxonomy" id="46245"/>
    <lineage>
        <taxon>Eukaryota</taxon>
        <taxon>Metazoa</taxon>
        <taxon>Ecdysozoa</taxon>
        <taxon>Arthropoda</taxon>
        <taxon>Hexapoda</taxon>
        <taxon>Insecta</taxon>
        <taxon>Pterygota</taxon>
        <taxon>Neoptera</taxon>
        <taxon>Endopterygota</taxon>
        <taxon>Diptera</taxon>
        <taxon>Brachycera</taxon>
        <taxon>Muscomorpha</taxon>
        <taxon>Ephydroidea</taxon>
        <taxon>Drosophilidae</taxon>
        <taxon>Drosophila</taxon>
        <taxon>Sophophora</taxon>
    </lineage>
</organism>
<dbReference type="KEGG" id="dpo:26534072"/>
<dbReference type="RefSeq" id="XP_015043369.2">
    <property type="nucleotide sequence ID" value="XM_015187883.2"/>
</dbReference>
<dbReference type="Gene3D" id="3.80.10.10">
    <property type="entry name" value="Ribonuclease Inhibitor"/>
    <property type="match status" value="1"/>
</dbReference>